<evidence type="ECO:0000313" key="3">
    <source>
        <dbReference type="EMBL" id="PON53940.1"/>
    </source>
</evidence>
<dbReference type="AlphaFoldDB" id="A0A2P5BYS6"/>
<organism evidence="3 4">
    <name type="scientific">Trema orientale</name>
    <name type="common">Charcoal tree</name>
    <name type="synonym">Celtis orientalis</name>
    <dbReference type="NCBI Taxonomy" id="63057"/>
    <lineage>
        <taxon>Eukaryota</taxon>
        <taxon>Viridiplantae</taxon>
        <taxon>Streptophyta</taxon>
        <taxon>Embryophyta</taxon>
        <taxon>Tracheophyta</taxon>
        <taxon>Spermatophyta</taxon>
        <taxon>Magnoliopsida</taxon>
        <taxon>eudicotyledons</taxon>
        <taxon>Gunneridae</taxon>
        <taxon>Pentapetalae</taxon>
        <taxon>rosids</taxon>
        <taxon>fabids</taxon>
        <taxon>Rosales</taxon>
        <taxon>Cannabaceae</taxon>
        <taxon>Trema</taxon>
    </lineage>
</organism>
<evidence type="ECO:0000313" key="4">
    <source>
        <dbReference type="Proteomes" id="UP000237000"/>
    </source>
</evidence>
<name>A0A2P5BYS6_TREOI</name>
<protein>
    <recommendedName>
        <fullName evidence="5">Transmembrane protein</fullName>
    </recommendedName>
</protein>
<comment type="caution">
    <text evidence="3">The sequence shown here is derived from an EMBL/GenBank/DDBJ whole genome shotgun (WGS) entry which is preliminary data.</text>
</comment>
<gene>
    <name evidence="3" type="ORF">TorRG33x02_303850</name>
</gene>
<reference evidence="4" key="1">
    <citation type="submission" date="2016-06" db="EMBL/GenBank/DDBJ databases">
        <title>Parallel loss of symbiosis genes in relatives of nitrogen-fixing non-legume Parasponia.</title>
        <authorList>
            <person name="Van Velzen R."/>
            <person name="Holmer R."/>
            <person name="Bu F."/>
            <person name="Rutten L."/>
            <person name="Van Zeijl A."/>
            <person name="Liu W."/>
            <person name="Santuari L."/>
            <person name="Cao Q."/>
            <person name="Sharma T."/>
            <person name="Shen D."/>
            <person name="Roswanjaya Y."/>
            <person name="Wardhani T."/>
            <person name="Kalhor M.S."/>
            <person name="Jansen J."/>
            <person name="Van den Hoogen J."/>
            <person name="Gungor B."/>
            <person name="Hartog M."/>
            <person name="Hontelez J."/>
            <person name="Verver J."/>
            <person name="Yang W.-C."/>
            <person name="Schijlen E."/>
            <person name="Repin R."/>
            <person name="Schilthuizen M."/>
            <person name="Schranz E."/>
            <person name="Heidstra R."/>
            <person name="Miyata K."/>
            <person name="Fedorova E."/>
            <person name="Kohlen W."/>
            <person name="Bisseling T."/>
            <person name="Smit S."/>
            <person name="Geurts R."/>
        </authorList>
    </citation>
    <scope>NUCLEOTIDE SEQUENCE [LARGE SCALE GENOMIC DNA]</scope>
    <source>
        <strain evidence="4">cv. RG33-2</strain>
    </source>
</reference>
<dbReference type="EMBL" id="JXTC01000438">
    <property type="protein sequence ID" value="PON53940.1"/>
    <property type="molecule type" value="Genomic_DNA"/>
</dbReference>
<keyword evidence="2" id="KW-1133">Transmembrane helix</keyword>
<keyword evidence="4" id="KW-1185">Reference proteome</keyword>
<feature type="transmembrane region" description="Helical" evidence="2">
    <location>
        <begin position="59"/>
        <end position="90"/>
    </location>
</feature>
<keyword evidence="2" id="KW-0812">Transmembrane</keyword>
<sequence>MLKPFAIHLGGGDAMKRHRHAKKSTKEKGTSSRKASQQEVLVEPAATVVPLESPRKEGVVLICVTFLMIRCVFLFLRVLLLIPTSILTWARWRSFFARGRGQDRAT</sequence>
<evidence type="ECO:0000256" key="1">
    <source>
        <dbReference type="SAM" id="MobiDB-lite"/>
    </source>
</evidence>
<accession>A0A2P5BYS6</accession>
<evidence type="ECO:0000256" key="2">
    <source>
        <dbReference type="SAM" id="Phobius"/>
    </source>
</evidence>
<keyword evidence="2" id="KW-0472">Membrane</keyword>
<proteinExistence type="predicted"/>
<dbReference type="InParanoid" id="A0A2P5BYS6"/>
<dbReference type="Proteomes" id="UP000237000">
    <property type="component" value="Unassembled WGS sequence"/>
</dbReference>
<evidence type="ECO:0008006" key="5">
    <source>
        <dbReference type="Google" id="ProtNLM"/>
    </source>
</evidence>
<feature type="region of interest" description="Disordered" evidence="1">
    <location>
        <begin position="1"/>
        <end position="39"/>
    </location>
</feature>